<dbReference type="Proteomes" id="UP000655225">
    <property type="component" value="Unassembled WGS sequence"/>
</dbReference>
<dbReference type="OrthoDB" id="1697319at2759"/>
<dbReference type="SMART" id="SM00517">
    <property type="entry name" value="PolyA"/>
    <property type="match status" value="1"/>
</dbReference>
<evidence type="ECO:0000259" key="1">
    <source>
        <dbReference type="SMART" id="SM00517"/>
    </source>
</evidence>
<reference evidence="2 3" key="1">
    <citation type="submission" date="2020-04" db="EMBL/GenBank/DDBJ databases">
        <title>Plant Genome Project.</title>
        <authorList>
            <person name="Zhang R.-G."/>
        </authorList>
    </citation>
    <scope>NUCLEOTIDE SEQUENCE [LARGE SCALE GENOMIC DNA]</scope>
    <source>
        <strain evidence="2">YNK0</strain>
        <tissue evidence="2">Leaf</tissue>
    </source>
</reference>
<gene>
    <name evidence="2" type="ORF">HHK36_017028</name>
</gene>
<sequence length="84" mass="9413">MSILYLQHPNLRDAQPILIGALAANATLEQQSRMLGENLYSLVDQMEHDVATMVLLEMDQTEVLHLLELLALKAKIVEVMRSVA</sequence>
<dbReference type="InterPro" id="IPR036053">
    <property type="entry name" value="PABP-dom"/>
</dbReference>
<evidence type="ECO:0000313" key="3">
    <source>
        <dbReference type="Proteomes" id="UP000655225"/>
    </source>
</evidence>
<comment type="caution">
    <text evidence="2">The sequence shown here is derived from an EMBL/GenBank/DDBJ whole genome shotgun (WGS) entry which is preliminary data.</text>
</comment>
<keyword evidence="3" id="KW-1185">Reference proteome</keyword>
<organism evidence="2 3">
    <name type="scientific">Tetracentron sinense</name>
    <name type="common">Spur-leaf</name>
    <dbReference type="NCBI Taxonomy" id="13715"/>
    <lineage>
        <taxon>Eukaryota</taxon>
        <taxon>Viridiplantae</taxon>
        <taxon>Streptophyta</taxon>
        <taxon>Embryophyta</taxon>
        <taxon>Tracheophyta</taxon>
        <taxon>Spermatophyta</taxon>
        <taxon>Magnoliopsida</taxon>
        <taxon>Trochodendrales</taxon>
        <taxon>Trochodendraceae</taxon>
        <taxon>Tetracentron</taxon>
    </lineage>
</organism>
<dbReference type="EMBL" id="JABCRI010000011">
    <property type="protein sequence ID" value="KAF8398102.1"/>
    <property type="molecule type" value="Genomic_DNA"/>
</dbReference>
<dbReference type="Gene3D" id="1.10.1900.10">
    <property type="entry name" value="c-terminal domain of poly(a) binding protein"/>
    <property type="match status" value="1"/>
</dbReference>
<proteinExistence type="predicted"/>
<dbReference type="GO" id="GO:0003723">
    <property type="term" value="F:RNA binding"/>
    <property type="evidence" value="ECO:0007669"/>
    <property type="project" value="InterPro"/>
</dbReference>
<name>A0A835DET3_TETSI</name>
<dbReference type="Pfam" id="PF00658">
    <property type="entry name" value="MLLE"/>
    <property type="match status" value="1"/>
</dbReference>
<feature type="domain" description="PABC" evidence="1">
    <location>
        <begin position="27"/>
        <end position="83"/>
    </location>
</feature>
<protein>
    <recommendedName>
        <fullName evidence="1">PABC domain-containing protein</fullName>
    </recommendedName>
</protein>
<evidence type="ECO:0000313" key="2">
    <source>
        <dbReference type="EMBL" id="KAF8398102.1"/>
    </source>
</evidence>
<dbReference type="InterPro" id="IPR002004">
    <property type="entry name" value="PABP_HYD_C"/>
</dbReference>
<accession>A0A835DET3</accession>
<dbReference type="SUPFAM" id="SSF63570">
    <property type="entry name" value="PABC (PABP) domain"/>
    <property type="match status" value="1"/>
</dbReference>
<dbReference type="AlphaFoldDB" id="A0A835DET3"/>